<dbReference type="Gene3D" id="3.40.50.2000">
    <property type="entry name" value="Glycogen Phosphorylase B"/>
    <property type="match status" value="2"/>
</dbReference>
<name>A0A432WTM4_9GAMM</name>
<dbReference type="Proteomes" id="UP000286976">
    <property type="component" value="Unassembled WGS sequence"/>
</dbReference>
<evidence type="ECO:0008006" key="3">
    <source>
        <dbReference type="Google" id="ProtNLM"/>
    </source>
</evidence>
<dbReference type="SUPFAM" id="SSF53756">
    <property type="entry name" value="UDP-Glycosyltransferase/glycogen phosphorylase"/>
    <property type="match status" value="1"/>
</dbReference>
<evidence type="ECO:0000313" key="2">
    <source>
        <dbReference type="Proteomes" id="UP000286976"/>
    </source>
</evidence>
<protein>
    <recommendedName>
        <fullName evidence="3">Glycosyl transferase family 1 domain-containing protein</fullName>
    </recommendedName>
</protein>
<gene>
    <name evidence="1" type="ORF">CWE15_11545</name>
</gene>
<reference evidence="1 2" key="1">
    <citation type="journal article" date="2011" name="Front. Microbiol.">
        <title>Genomic signatures of strain selection and enhancement in Bacillus atrophaeus var. globigii, a historical biowarfare simulant.</title>
        <authorList>
            <person name="Gibbons H.S."/>
            <person name="Broomall S.M."/>
            <person name="McNew L.A."/>
            <person name="Daligault H."/>
            <person name="Chapman C."/>
            <person name="Bruce D."/>
            <person name="Karavis M."/>
            <person name="Krepps M."/>
            <person name="McGregor P.A."/>
            <person name="Hong C."/>
            <person name="Park K.H."/>
            <person name="Akmal A."/>
            <person name="Feldman A."/>
            <person name="Lin J.S."/>
            <person name="Chang W.E."/>
            <person name="Higgs B.W."/>
            <person name="Demirev P."/>
            <person name="Lindquist J."/>
            <person name="Liem A."/>
            <person name="Fochler E."/>
            <person name="Read T.D."/>
            <person name="Tapia R."/>
            <person name="Johnson S."/>
            <person name="Bishop-Lilly K.A."/>
            <person name="Detter C."/>
            <person name="Han C."/>
            <person name="Sozhamannan S."/>
            <person name="Rosenzweig C.N."/>
            <person name="Skowronski E.W."/>
        </authorList>
    </citation>
    <scope>NUCLEOTIDE SEQUENCE [LARGE SCALE GENOMIC DNA]</scope>
    <source>
        <strain evidence="1 2">AIT1</strain>
    </source>
</reference>
<proteinExistence type="predicted"/>
<keyword evidence="2" id="KW-1185">Reference proteome</keyword>
<dbReference type="EMBL" id="PIPQ01000014">
    <property type="protein sequence ID" value="RUO37097.1"/>
    <property type="molecule type" value="Genomic_DNA"/>
</dbReference>
<organism evidence="1 2">
    <name type="scientific">Aliidiomarina taiwanensis</name>
    <dbReference type="NCBI Taxonomy" id="946228"/>
    <lineage>
        <taxon>Bacteria</taxon>
        <taxon>Pseudomonadati</taxon>
        <taxon>Pseudomonadota</taxon>
        <taxon>Gammaproteobacteria</taxon>
        <taxon>Alteromonadales</taxon>
        <taxon>Idiomarinaceae</taxon>
        <taxon>Aliidiomarina</taxon>
    </lineage>
</organism>
<dbReference type="AlphaFoldDB" id="A0A432WTM4"/>
<accession>A0A432WTM4</accession>
<sequence>MTGIVNPLVVNIGVSASETIKCLPNYNFLPLVRWNILQYYRLFKIVNRFKPDVINAYDEKSLFIGRLLSLFYNIPIVYTKCGGSNGSKFIPFASRYVLYSGENYEHYKNNGYNDKSILIPNRVLRPTVEHSVVKDFLKYLNIGDGKIILRISRFNRYYDLTFNQSVRLYEEIKSQENNLHLVFVGIVQDQEYFNELCNRYSSTNIHFVTENRFTHFAARLIPAVDFVVATGRGAMEACAHNKRVFCPTKNQSLPIELTLDSFKFLSYYNFSERSEISNVRFKITTSTSTSTKELFDKYFCTDAVIDKYYQLYKSICSEKSDRINNLSTLLFQAIRFFRPKFKI</sequence>
<evidence type="ECO:0000313" key="1">
    <source>
        <dbReference type="EMBL" id="RUO37097.1"/>
    </source>
</evidence>
<comment type="caution">
    <text evidence="1">The sequence shown here is derived from an EMBL/GenBank/DDBJ whole genome shotgun (WGS) entry which is preliminary data.</text>
</comment>